<name>A0A5N5QBA9_9AGAM</name>
<sequence>MTIVLIDHTELGPCAIGALSRLAEGVPESSPRAAKDVGIPDILHNEVKMAFATHAATFDKVIEPRHVTVARKSNVTCNHSRL</sequence>
<protein>
    <submittedName>
        <fullName evidence="1">Uncharacterized protein</fullName>
    </submittedName>
</protein>
<dbReference type="AlphaFoldDB" id="A0A5N5QBA9"/>
<proteinExistence type="predicted"/>
<organism evidence="1 2">
    <name type="scientific">Ceratobasidium theobromae</name>
    <dbReference type="NCBI Taxonomy" id="1582974"/>
    <lineage>
        <taxon>Eukaryota</taxon>
        <taxon>Fungi</taxon>
        <taxon>Dikarya</taxon>
        <taxon>Basidiomycota</taxon>
        <taxon>Agaricomycotina</taxon>
        <taxon>Agaricomycetes</taxon>
        <taxon>Cantharellales</taxon>
        <taxon>Ceratobasidiaceae</taxon>
        <taxon>Ceratobasidium</taxon>
    </lineage>
</organism>
<dbReference type="Proteomes" id="UP000383932">
    <property type="component" value="Unassembled WGS sequence"/>
</dbReference>
<accession>A0A5N5QBA9</accession>
<comment type="caution">
    <text evidence="1">The sequence shown here is derived from an EMBL/GenBank/DDBJ whole genome shotgun (WGS) entry which is preliminary data.</text>
</comment>
<keyword evidence="2" id="KW-1185">Reference proteome</keyword>
<gene>
    <name evidence="1" type="ORF">CTheo_7878</name>
</gene>
<evidence type="ECO:0000313" key="1">
    <source>
        <dbReference type="EMBL" id="KAB5588677.1"/>
    </source>
</evidence>
<dbReference type="EMBL" id="SSOP01000392">
    <property type="protein sequence ID" value="KAB5588677.1"/>
    <property type="molecule type" value="Genomic_DNA"/>
</dbReference>
<evidence type="ECO:0000313" key="2">
    <source>
        <dbReference type="Proteomes" id="UP000383932"/>
    </source>
</evidence>
<reference evidence="1 2" key="1">
    <citation type="journal article" date="2019" name="Fungal Biol. Biotechnol.">
        <title>Draft genome sequence of fastidious pathogen Ceratobasidium theobromae, which causes vascular-streak dieback in Theobroma cacao.</title>
        <authorList>
            <person name="Ali S.S."/>
            <person name="Asman A."/>
            <person name="Shao J."/>
            <person name="Firmansyah A.P."/>
            <person name="Susilo A.W."/>
            <person name="Rosmana A."/>
            <person name="McMahon P."/>
            <person name="Junaid M."/>
            <person name="Guest D."/>
            <person name="Kheng T.Y."/>
            <person name="Meinhardt L.W."/>
            <person name="Bailey B.A."/>
        </authorList>
    </citation>
    <scope>NUCLEOTIDE SEQUENCE [LARGE SCALE GENOMIC DNA]</scope>
    <source>
        <strain evidence="1 2">CT2</strain>
    </source>
</reference>